<name>A0ACC3AX07_9EURO</name>
<keyword evidence="2" id="KW-1185">Reference proteome</keyword>
<evidence type="ECO:0000313" key="2">
    <source>
        <dbReference type="Proteomes" id="UP001177260"/>
    </source>
</evidence>
<evidence type="ECO:0000313" key="1">
    <source>
        <dbReference type="EMBL" id="KAK1142209.1"/>
    </source>
</evidence>
<comment type="caution">
    <text evidence="1">The sequence shown here is derived from an EMBL/GenBank/DDBJ whole genome shotgun (WGS) entry which is preliminary data.</text>
</comment>
<dbReference type="EMBL" id="JAOPJF010000053">
    <property type="protein sequence ID" value="KAK1142209.1"/>
    <property type="molecule type" value="Genomic_DNA"/>
</dbReference>
<gene>
    <name evidence="1" type="ORF">N8T08_008135</name>
</gene>
<dbReference type="Proteomes" id="UP001177260">
    <property type="component" value="Unassembled WGS sequence"/>
</dbReference>
<reference evidence="1 2" key="1">
    <citation type="journal article" date="2023" name="ACS Omega">
        <title>Identification of the Neoaspergillic Acid Biosynthesis Gene Cluster by Establishing an In Vitro CRISPR-Ribonucleoprotein Genetic System in Aspergillus melleus.</title>
        <authorList>
            <person name="Yuan B."/>
            <person name="Grau M.F."/>
            <person name="Murata R.M."/>
            <person name="Torok T."/>
            <person name="Venkateswaran K."/>
            <person name="Stajich J.E."/>
            <person name="Wang C.C.C."/>
        </authorList>
    </citation>
    <scope>NUCLEOTIDE SEQUENCE [LARGE SCALE GENOMIC DNA]</scope>
    <source>
        <strain evidence="1 2">IMV 1140</strain>
    </source>
</reference>
<sequence>MNMNYNQSRVNAQIPPPGTAPVIHPRPTLLYQQPPFSNNGPSPWQQQPQFPIPAQHQTQQPSPQHQVPVAELEKMLVPIRQSQEELKKAQKEQQEQLSKSASKQEILDEVQQLLQQTEQKVLYQVQQQVNLWAQIAQMTQIKAQQTTIESLRESLNSAQLEIKKLKESEMDRHY</sequence>
<accession>A0ACC3AX07</accession>
<protein>
    <submittedName>
        <fullName evidence="1">Uncharacterized protein</fullName>
    </submittedName>
</protein>
<organism evidence="1 2">
    <name type="scientific">Aspergillus melleus</name>
    <dbReference type="NCBI Taxonomy" id="138277"/>
    <lineage>
        <taxon>Eukaryota</taxon>
        <taxon>Fungi</taxon>
        <taxon>Dikarya</taxon>
        <taxon>Ascomycota</taxon>
        <taxon>Pezizomycotina</taxon>
        <taxon>Eurotiomycetes</taxon>
        <taxon>Eurotiomycetidae</taxon>
        <taxon>Eurotiales</taxon>
        <taxon>Aspergillaceae</taxon>
        <taxon>Aspergillus</taxon>
        <taxon>Aspergillus subgen. Circumdati</taxon>
    </lineage>
</organism>
<proteinExistence type="predicted"/>